<dbReference type="Pfam" id="PF03176">
    <property type="entry name" value="MMPL"/>
    <property type="match status" value="1"/>
</dbReference>
<keyword evidence="5 6" id="KW-0472">Membrane</keyword>
<dbReference type="EMBL" id="UOGE01000071">
    <property type="protein sequence ID" value="VAX22024.1"/>
    <property type="molecule type" value="Genomic_DNA"/>
</dbReference>
<accession>A0A3B1CDA1</accession>
<keyword evidence="3 6" id="KW-0812">Transmembrane</keyword>
<dbReference type="PRINTS" id="PR00702">
    <property type="entry name" value="ACRIFLAVINRP"/>
</dbReference>
<keyword evidence="4 6" id="KW-1133">Transmembrane helix</keyword>
<dbReference type="Gene3D" id="1.20.1640.10">
    <property type="entry name" value="Multidrug efflux transporter AcrB transmembrane domain"/>
    <property type="match status" value="2"/>
</dbReference>
<dbReference type="InterPro" id="IPR001036">
    <property type="entry name" value="Acrflvin-R"/>
</dbReference>
<evidence type="ECO:0000256" key="3">
    <source>
        <dbReference type="ARBA" id="ARBA00022692"/>
    </source>
</evidence>
<protein>
    <recommendedName>
        <fullName evidence="7">Membrane transport protein MMPL domain-containing protein</fullName>
    </recommendedName>
</protein>
<feature type="transmembrane region" description="Helical" evidence="6">
    <location>
        <begin position="270"/>
        <end position="290"/>
    </location>
</feature>
<feature type="transmembrane region" description="Helical" evidence="6">
    <location>
        <begin position="245"/>
        <end position="264"/>
    </location>
</feature>
<evidence type="ECO:0000256" key="1">
    <source>
        <dbReference type="ARBA" id="ARBA00004651"/>
    </source>
</evidence>
<feature type="domain" description="Membrane transport protein MMPL" evidence="7">
    <location>
        <begin position="173"/>
        <end position="386"/>
    </location>
</feature>
<name>A0A3B1CDA1_9ZZZZ</name>
<dbReference type="SUPFAM" id="SSF82866">
    <property type="entry name" value="Multidrug efflux transporter AcrB transmembrane domain"/>
    <property type="match status" value="2"/>
</dbReference>
<gene>
    <name evidence="8" type="ORF">MNBD_NITROSPINAE02-1086</name>
</gene>
<dbReference type="InterPro" id="IPR004869">
    <property type="entry name" value="MMPL_dom"/>
</dbReference>
<feature type="transmembrane region" description="Helical" evidence="6">
    <location>
        <begin position="706"/>
        <end position="728"/>
    </location>
</feature>
<feature type="transmembrane region" description="Helical" evidence="6">
    <location>
        <begin position="334"/>
        <end position="354"/>
    </location>
</feature>
<comment type="subcellular location">
    <subcellularLocation>
        <location evidence="1">Cell membrane</location>
        <topology evidence="1">Multi-pass membrane protein</topology>
    </subcellularLocation>
</comment>
<dbReference type="AlphaFoldDB" id="A0A3B1CDA1"/>
<feature type="transmembrane region" description="Helical" evidence="6">
    <location>
        <begin position="648"/>
        <end position="668"/>
    </location>
</feature>
<evidence type="ECO:0000256" key="6">
    <source>
        <dbReference type="SAM" id="Phobius"/>
    </source>
</evidence>
<dbReference type="GO" id="GO:0022857">
    <property type="term" value="F:transmembrane transporter activity"/>
    <property type="evidence" value="ECO:0007669"/>
    <property type="project" value="InterPro"/>
</dbReference>
<dbReference type="PANTHER" id="PTHR33406">
    <property type="entry name" value="MEMBRANE PROTEIN MJ1562-RELATED"/>
    <property type="match status" value="1"/>
</dbReference>
<evidence type="ECO:0000313" key="8">
    <source>
        <dbReference type="EMBL" id="VAX22024.1"/>
    </source>
</evidence>
<reference evidence="8" key="1">
    <citation type="submission" date="2018-06" db="EMBL/GenBank/DDBJ databases">
        <authorList>
            <person name="Zhirakovskaya E."/>
        </authorList>
    </citation>
    <scope>NUCLEOTIDE SEQUENCE</scope>
</reference>
<dbReference type="InterPro" id="IPR050545">
    <property type="entry name" value="Mycobact_MmpL"/>
</dbReference>
<feature type="transmembrane region" description="Helical" evidence="6">
    <location>
        <begin position="407"/>
        <end position="426"/>
    </location>
</feature>
<evidence type="ECO:0000259" key="7">
    <source>
        <dbReference type="Pfam" id="PF03176"/>
    </source>
</evidence>
<evidence type="ECO:0000256" key="2">
    <source>
        <dbReference type="ARBA" id="ARBA00022475"/>
    </source>
</evidence>
<feature type="transmembrane region" description="Helical" evidence="6">
    <location>
        <begin position="626"/>
        <end position="642"/>
    </location>
</feature>
<organism evidence="8">
    <name type="scientific">hydrothermal vent metagenome</name>
    <dbReference type="NCBI Taxonomy" id="652676"/>
    <lineage>
        <taxon>unclassified sequences</taxon>
        <taxon>metagenomes</taxon>
        <taxon>ecological metagenomes</taxon>
    </lineage>
</organism>
<evidence type="ECO:0000256" key="4">
    <source>
        <dbReference type="ARBA" id="ARBA00022989"/>
    </source>
</evidence>
<feature type="transmembrane region" description="Helical" evidence="6">
    <location>
        <begin position="733"/>
        <end position="750"/>
    </location>
</feature>
<proteinExistence type="predicted"/>
<evidence type="ECO:0000256" key="5">
    <source>
        <dbReference type="ARBA" id="ARBA00023136"/>
    </source>
</evidence>
<dbReference type="GO" id="GO:0005886">
    <property type="term" value="C:plasma membrane"/>
    <property type="evidence" value="ECO:0007669"/>
    <property type="project" value="UniProtKB-SubCell"/>
</dbReference>
<keyword evidence="2" id="KW-1003">Cell membrane</keyword>
<feature type="transmembrane region" description="Helical" evidence="6">
    <location>
        <begin position="675"/>
        <end position="694"/>
    </location>
</feature>
<feature type="transmembrane region" description="Helical" evidence="6">
    <location>
        <begin position="297"/>
        <end position="319"/>
    </location>
</feature>
<feature type="transmembrane region" description="Helical" evidence="6">
    <location>
        <begin position="6"/>
        <end position="24"/>
    </location>
</feature>
<sequence>MNNRLTLYSILSAAIVIFTVPFAMRLNIVTDMTSLLPEGKNFQTARTINRFPVMNRIVAMIEFARPVKSDSEDLITIDRFSAEVGAIDGVKSARNGVTPDEKQKLARFFFMRRFYLAPYSPETVDQNLAITRGRMTLPRSGEMRKALAMDPVGLSNSFISRIKYSNGGSIDLFENRFFSKDAKKAFIFIQPEFTQFDIDSGQRVINSIRQKFKNVKSGFTKGARLRLTGGPVIASDSARIMKSDVRLALVITLAGLVILFFVTLRNFRLLLLFIPPVVVGALSGMAFVWLTLGKIHALTLGFGIALVGLSVDYLLHIIVSASFHKNFRVALKEVFPSIALGFASTAMALGALSISSFPIIKELSVLGLAGLAAAFLVSVTLCPEIAYRLDIKPRLPRKLLLPAKSPHVITILFFIAATLFFGFYALKGKYEGDIKRLNAYSPNVKEDLRAIRKVLRREGGDRYFVITSAPSEEEGLQRCERLIENLTKSGLVYQAPCQTLPSKKWQMANIDSFAQLNVGQFKAKLDKFGFNPAAFDPFFQTMADTAEGRIAPVTLETFPPSSLEAAIEGSSYKTGEGWNLLTFVYSKSPEPVTGAVNNSGEGQVFFHIDRVSESLALFIGEELPKLLLACATLILIALYIFFRSIKLALLALLPPAVSLVWLVGALSYFEYHINVVALCCVIFQLGIGLDYAIYVIRGETSGQEPGISHMAVRLSAITTVISFCALLLAKSPAIFIIGLTICLGVLAAMFCSRILIYFPLGLALLVGAAGCHYHRPVTPLPQSQVTDRVEFPAIISVSDGETKNVFNAAIGLDREGFSVNLSKGPGIPYLKIFRNQTTRKTECLKPSRLCHHIGWLLTGAIKKGYYREITDPSYETGKVEMEKGTITYRPAPKEAGAYWKVARMTYKKWKYTLVITRLKSAPIPRLDPSYKQLGN</sequence>
<dbReference type="PANTHER" id="PTHR33406:SF13">
    <property type="entry name" value="MEMBRANE PROTEIN YDFJ"/>
    <property type="match status" value="1"/>
</dbReference>
<feature type="transmembrane region" description="Helical" evidence="6">
    <location>
        <begin position="366"/>
        <end position="387"/>
    </location>
</feature>